<dbReference type="Proteomes" id="UP000253506">
    <property type="component" value="Unassembled WGS sequence"/>
</dbReference>
<gene>
    <name evidence="3" type="ORF">DFP77_11942</name>
</gene>
<accession>A0A368ZW35</accession>
<protein>
    <submittedName>
        <fullName evidence="3">Glutamine amidotransferase</fullName>
    </submittedName>
</protein>
<name>A0A368ZW35_9GAMM</name>
<dbReference type="RefSeq" id="WP_114412355.1">
    <property type="nucleotide sequence ID" value="NZ_QPJQ01000019.1"/>
</dbReference>
<organism evidence="3 4">
    <name type="scientific">Marinomonas foliarum</name>
    <dbReference type="NCBI Taxonomy" id="491950"/>
    <lineage>
        <taxon>Bacteria</taxon>
        <taxon>Pseudomonadati</taxon>
        <taxon>Pseudomonadota</taxon>
        <taxon>Gammaproteobacteria</taxon>
        <taxon>Oceanospirillales</taxon>
        <taxon>Oceanospirillaceae</taxon>
        <taxon>Marinomonas</taxon>
    </lineage>
</organism>
<dbReference type="EMBL" id="QPJQ01000019">
    <property type="protein sequence ID" value="RCX01049.1"/>
    <property type="molecule type" value="Genomic_DNA"/>
</dbReference>
<evidence type="ECO:0000259" key="2">
    <source>
        <dbReference type="PROSITE" id="PS51278"/>
    </source>
</evidence>
<evidence type="ECO:0000313" key="4">
    <source>
        <dbReference type="Proteomes" id="UP000253506"/>
    </source>
</evidence>
<dbReference type="CDD" id="cd01908">
    <property type="entry name" value="YafJ"/>
    <property type="match status" value="1"/>
</dbReference>
<dbReference type="InterPro" id="IPR026869">
    <property type="entry name" value="EgtC-like"/>
</dbReference>
<dbReference type="PANTHER" id="PTHR42824">
    <property type="entry name" value="GLUTAMINE AMIDOTRANSFERASE"/>
    <property type="match status" value="1"/>
</dbReference>
<comment type="caution">
    <text evidence="3">The sequence shown here is derived from an EMBL/GenBank/DDBJ whole genome shotgun (WGS) entry which is preliminary data.</text>
</comment>
<feature type="domain" description="Glutamine amidotransferase type-2" evidence="2">
    <location>
        <begin position="2"/>
        <end position="281"/>
    </location>
</feature>
<keyword evidence="1 3" id="KW-0315">Glutamine amidotransferase</keyword>
<dbReference type="PANTHER" id="PTHR42824:SF1">
    <property type="entry name" value="GLUTAMINE AMIDOTRANSFERASE YAFJ-RELATED"/>
    <property type="match status" value="1"/>
</dbReference>
<dbReference type="OrthoDB" id="321954at2"/>
<evidence type="ECO:0000313" key="3">
    <source>
        <dbReference type="EMBL" id="RCX01049.1"/>
    </source>
</evidence>
<evidence type="ECO:0000256" key="1">
    <source>
        <dbReference type="ARBA" id="ARBA00022962"/>
    </source>
</evidence>
<dbReference type="InterPro" id="IPR029055">
    <property type="entry name" value="Ntn_hydrolases_N"/>
</dbReference>
<dbReference type="AlphaFoldDB" id="A0A368ZW35"/>
<dbReference type="SUPFAM" id="SSF56235">
    <property type="entry name" value="N-terminal nucleophile aminohydrolases (Ntn hydrolases)"/>
    <property type="match status" value="1"/>
</dbReference>
<dbReference type="PROSITE" id="PS51278">
    <property type="entry name" value="GATASE_TYPE_2"/>
    <property type="match status" value="1"/>
</dbReference>
<proteinExistence type="predicted"/>
<dbReference type="Gene3D" id="3.60.20.10">
    <property type="entry name" value="Glutamine Phosphoribosylpyrophosphate, subunit 1, domain 1"/>
    <property type="match status" value="1"/>
</dbReference>
<dbReference type="GO" id="GO:0016740">
    <property type="term" value="F:transferase activity"/>
    <property type="evidence" value="ECO:0007669"/>
    <property type="project" value="UniProtKB-KW"/>
</dbReference>
<reference evidence="3 4" key="1">
    <citation type="submission" date="2018-07" db="EMBL/GenBank/DDBJ databases">
        <title>Genomic Encyclopedia of Type Strains, Phase III (KMG-III): the genomes of soil and plant-associated and newly described type strains.</title>
        <authorList>
            <person name="Whitman W."/>
        </authorList>
    </citation>
    <scope>NUCLEOTIDE SEQUENCE [LARGE SCALE GENOMIC DNA]</scope>
    <source>
        <strain evidence="3 4">CECT 7731</strain>
    </source>
</reference>
<sequence length="281" mass="31841">MCQLFALTSSSPVSADFSLRGFFQRGGKTGEHKDGWGLALFSRGKADIQTHQSAAYNCQRASYLLETKPKATTVIAHIRKATEGHISPENTHPFVRELWGETWAFAHNGDLKNYHPENQSIYKTFGQTDSERAFCYLFNCLKSRFEHKPAIGILAEYIKMLSKEISQHGTFNFLLSNGTILLAHCTTELYWTQRAFPYGRLELLDTQLSIDLSELNDKKETMIVIATKPLTKGEAWYPMGRGEIRAFENGHLAYESKINTLFTKAPFDWGVAWQSSQVIIS</sequence>
<dbReference type="InterPro" id="IPR017932">
    <property type="entry name" value="GATase_2_dom"/>
</dbReference>
<keyword evidence="3" id="KW-0808">Transferase</keyword>
<dbReference type="Pfam" id="PF13230">
    <property type="entry name" value="GATase_4"/>
    <property type="match status" value="1"/>
</dbReference>